<reference evidence="4 5" key="1">
    <citation type="journal article" date="2019" name="Appl. Environ. Microbiol.">
        <title>Clostridium scindens ATCC 35704: integration of nutritional requirements, the complete genome sequence, and global transcriptional responses to bile acids.</title>
        <authorList>
            <person name="Devendran S."/>
            <person name="Shrestha R."/>
            <person name="Alves J.M.P."/>
            <person name="Wolf P.G."/>
            <person name="Ly L."/>
            <person name="Hernandez A.G."/>
            <person name="Mendez-Garcia C."/>
            <person name="Inboden A."/>
            <person name="Wiley J."/>
            <person name="Paul O."/>
            <person name="Allen A."/>
            <person name="Springer E."/>
            <person name="Wright C.L."/>
            <person name="Fields C.J."/>
            <person name="Daniel S.L."/>
            <person name="Ridlon J.M."/>
        </authorList>
    </citation>
    <scope>NUCLEOTIDE SEQUENCE [LARGE SCALE GENOMIC DNA]</scope>
    <source>
        <strain evidence="4 5">ATCC 35704</strain>
    </source>
</reference>
<dbReference type="eggNOG" id="COG1116">
    <property type="taxonomic scope" value="Bacteria"/>
</dbReference>
<evidence type="ECO:0000313" key="5">
    <source>
        <dbReference type="Proteomes" id="UP000289664"/>
    </source>
</evidence>
<evidence type="ECO:0000313" key="4">
    <source>
        <dbReference type="EMBL" id="QBF74511.1"/>
    </source>
</evidence>
<keyword evidence="1" id="KW-0813">Transport</keyword>
<dbReference type="PROSITE" id="PS00211">
    <property type="entry name" value="ABC_TRANSPORTER_1"/>
    <property type="match status" value="1"/>
</dbReference>
<evidence type="ECO:0000256" key="1">
    <source>
        <dbReference type="ARBA" id="ARBA00022448"/>
    </source>
</evidence>
<dbReference type="InterPro" id="IPR003439">
    <property type="entry name" value="ABC_transporter-like_ATP-bd"/>
</dbReference>
<accession>B0NIY6</accession>
<dbReference type="SMART" id="SM00382">
    <property type="entry name" value="AAA"/>
    <property type="match status" value="1"/>
</dbReference>
<keyword evidence="3 4" id="KW-0067">ATP-binding</keyword>
<dbReference type="InterPro" id="IPR027417">
    <property type="entry name" value="P-loop_NTPase"/>
</dbReference>
<dbReference type="InterPro" id="IPR017871">
    <property type="entry name" value="ABC_transporter-like_CS"/>
</dbReference>
<evidence type="ECO:0000256" key="2">
    <source>
        <dbReference type="ARBA" id="ARBA00022741"/>
    </source>
</evidence>
<keyword evidence="5" id="KW-1185">Reference proteome</keyword>
<dbReference type="RefSeq" id="WP_004608129.1">
    <property type="nucleotide sequence ID" value="NZ_CP036170.1"/>
</dbReference>
<dbReference type="HOGENOM" id="CLU_000604_1_22_9"/>
<dbReference type="InterPro" id="IPR050093">
    <property type="entry name" value="ABC_SmlMolc_Importer"/>
</dbReference>
<dbReference type="AlphaFoldDB" id="B0NIY6"/>
<dbReference type="InterPro" id="IPR003593">
    <property type="entry name" value="AAA+_ATPase"/>
</dbReference>
<dbReference type="SUPFAM" id="SSF52540">
    <property type="entry name" value="P-loop containing nucleoside triphosphate hydrolases"/>
    <property type="match status" value="1"/>
</dbReference>
<dbReference type="Proteomes" id="UP000289664">
    <property type="component" value="Chromosome"/>
</dbReference>
<dbReference type="KEGG" id="csci:HDCHBGLK_01913"/>
<dbReference type="Gene3D" id="3.40.50.300">
    <property type="entry name" value="P-loop containing nucleotide triphosphate hydrolases"/>
    <property type="match status" value="1"/>
</dbReference>
<protein>
    <submittedName>
        <fullName evidence="4">Maltose/maltodextrin import ATP-binding protein MalK</fullName>
    </submittedName>
</protein>
<evidence type="ECO:0000256" key="3">
    <source>
        <dbReference type="ARBA" id="ARBA00022840"/>
    </source>
</evidence>
<gene>
    <name evidence="4" type="primary">malK</name>
    <name evidence="4" type="ORF">HDCHBGLK_01913</name>
</gene>
<dbReference type="GO" id="GO:0005524">
    <property type="term" value="F:ATP binding"/>
    <property type="evidence" value="ECO:0007669"/>
    <property type="project" value="UniProtKB-KW"/>
</dbReference>
<name>B0NIY6_CLOS5</name>
<dbReference type="EMBL" id="CP036170">
    <property type="protein sequence ID" value="QBF74511.1"/>
    <property type="molecule type" value="Genomic_DNA"/>
</dbReference>
<dbReference type="Pfam" id="PF00005">
    <property type="entry name" value="ABC_tran"/>
    <property type="match status" value="1"/>
</dbReference>
<dbReference type="STRING" id="411468.CLOSCI_03465"/>
<proteinExistence type="predicted"/>
<dbReference type="GeneID" id="62696120"/>
<keyword evidence="2" id="KW-0547">Nucleotide-binding</keyword>
<organism evidence="4 5">
    <name type="scientific">Clostridium scindens (strain ATCC 35704 / DSM 5676 / VPI 13733 / 19)</name>
    <dbReference type="NCBI Taxonomy" id="411468"/>
    <lineage>
        <taxon>Bacteria</taxon>
        <taxon>Bacillati</taxon>
        <taxon>Bacillota</taxon>
        <taxon>Clostridia</taxon>
        <taxon>Lachnospirales</taxon>
        <taxon>Lachnospiraceae</taxon>
    </lineage>
</organism>
<dbReference type="GO" id="GO:0016887">
    <property type="term" value="F:ATP hydrolysis activity"/>
    <property type="evidence" value="ECO:0007669"/>
    <property type="project" value="InterPro"/>
</dbReference>
<sequence length="191" mass="21232">MMDIIVDNVSKSYGEQVVLKKLTVRFPEEKISCIMGPSGCGKTTLMRILLGLERADEGRVEGVPYGKISAVFQEDRLCENVSAIRNLKLVSEKDEAELRREMEALRLGEAFGKPVRELSGGMKRRVAILRALLAPCGCIMMDEPLKGLDEETKIVTAGYIRKNAKEKTLIVITHDRQDLELLGADKLLTLA</sequence>
<dbReference type="PANTHER" id="PTHR42781">
    <property type="entry name" value="SPERMIDINE/PUTRESCINE IMPORT ATP-BINDING PROTEIN POTA"/>
    <property type="match status" value="1"/>
</dbReference>
<dbReference type="PANTHER" id="PTHR42781:SF4">
    <property type="entry name" value="SPERMIDINE_PUTRESCINE IMPORT ATP-BINDING PROTEIN POTA"/>
    <property type="match status" value="1"/>
</dbReference>
<dbReference type="PROSITE" id="PS50893">
    <property type="entry name" value="ABC_TRANSPORTER_2"/>
    <property type="match status" value="1"/>
</dbReference>